<feature type="signal peptide" evidence="16">
    <location>
        <begin position="1"/>
        <end position="21"/>
    </location>
</feature>
<dbReference type="RefSeq" id="XP_070867733.1">
    <property type="nucleotide sequence ID" value="XM_071010279.1"/>
</dbReference>
<evidence type="ECO:0000256" key="4">
    <source>
        <dbReference type="ARBA" id="ARBA00022723"/>
    </source>
</evidence>
<evidence type="ECO:0000256" key="8">
    <source>
        <dbReference type="ARBA" id="ARBA00023008"/>
    </source>
</evidence>
<dbReference type="EMBL" id="JAZGUE010000003">
    <property type="protein sequence ID" value="KAL2269009.1"/>
    <property type="molecule type" value="Genomic_DNA"/>
</dbReference>
<evidence type="ECO:0000256" key="3">
    <source>
        <dbReference type="ARBA" id="ARBA00022525"/>
    </source>
</evidence>
<evidence type="ECO:0000256" key="13">
    <source>
        <dbReference type="ARBA" id="ARBA00044502"/>
    </source>
</evidence>
<keyword evidence="12" id="KW-0624">Polysaccharide degradation</keyword>
<keyword evidence="4" id="KW-0479">Metal-binding</keyword>
<proteinExistence type="inferred from homology"/>
<reference evidence="18 19" key="1">
    <citation type="journal article" date="2024" name="Commun. Biol.">
        <title>Comparative genomic analysis of thermophilic fungi reveals convergent evolutionary adaptations and gene losses.</title>
        <authorList>
            <person name="Steindorff A.S."/>
            <person name="Aguilar-Pontes M.V."/>
            <person name="Robinson A.J."/>
            <person name="Andreopoulos B."/>
            <person name="LaButti K."/>
            <person name="Kuo A."/>
            <person name="Mondo S."/>
            <person name="Riley R."/>
            <person name="Otillar R."/>
            <person name="Haridas S."/>
            <person name="Lipzen A."/>
            <person name="Grimwood J."/>
            <person name="Schmutz J."/>
            <person name="Clum A."/>
            <person name="Reid I.D."/>
            <person name="Moisan M.C."/>
            <person name="Butler G."/>
            <person name="Nguyen T.T.M."/>
            <person name="Dewar K."/>
            <person name="Conant G."/>
            <person name="Drula E."/>
            <person name="Henrissat B."/>
            <person name="Hansel C."/>
            <person name="Singer S."/>
            <person name="Hutchinson M.I."/>
            <person name="de Vries R.P."/>
            <person name="Natvig D.O."/>
            <person name="Powell A.J."/>
            <person name="Tsang A."/>
            <person name="Grigoriev I.V."/>
        </authorList>
    </citation>
    <scope>NUCLEOTIDE SEQUENCE [LARGE SCALE GENOMIC DNA]</scope>
    <source>
        <strain evidence="18 19">ATCC 22073</strain>
    </source>
</reference>
<protein>
    <recommendedName>
        <fullName evidence="15">lytic cellulose monooxygenase (C4-dehydrogenating)</fullName>
        <ecNumber evidence="15">1.14.99.56</ecNumber>
    </recommendedName>
</protein>
<evidence type="ECO:0000256" key="16">
    <source>
        <dbReference type="SAM" id="SignalP"/>
    </source>
</evidence>
<keyword evidence="5 16" id="KW-0732">Signal</keyword>
<dbReference type="EC" id="1.14.99.56" evidence="15"/>
<comment type="caution">
    <text evidence="18">The sequence shown here is derived from an EMBL/GenBank/DDBJ whole genome shotgun (WGS) entry which is preliminary data.</text>
</comment>
<dbReference type="InterPro" id="IPR049892">
    <property type="entry name" value="AA9"/>
</dbReference>
<evidence type="ECO:0000256" key="1">
    <source>
        <dbReference type="ARBA" id="ARBA00001973"/>
    </source>
</evidence>
<dbReference type="Gene3D" id="2.70.50.70">
    <property type="match status" value="1"/>
</dbReference>
<evidence type="ECO:0000256" key="7">
    <source>
        <dbReference type="ARBA" id="ARBA00023002"/>
    </source>
</evidence>
<keyword evidence="3" id="KW-0964">Secreted</keyword>
<name>A0ABR4DHH8_9PEZI</name>
<feature type="chain" id="PRO_5045517192" description="lytic cellulose monooxygenase (C4-dehydrogenating)" evidence="16">
    <location>
        <begin position="22"/>
        <end position="239"/>
    </location>
</feature>
<keyword evidence="9" id="KW-0503">Monooxygenase</keyword>
<evidence type="ECO:0000256" key="10">
    <source>
        <dbReference type="ARBA" id="ARBA00023157"/>
    </source>
</evidence>
<dbReference type="InterPro" id="IPR005103">
    <property type="entry name" value="AA9_LPMO"/>
</dbReference>
<keyword evidence="6" id="KW-0136">Cellulose degradation</keyword>
<evidence type="ECO:0000259" key="17">
    <source>
        <dbReference type="Pfam" id="PF03443"/>
    </source>
</evidence>
<evidence type="ECO:0000256" key="12">
    <source>
        <dbReference type="ARBA" id="ARBA00023326"/>
    </source>
</evidence>
<dbReference type="PANTHER" id="PTHR33353:SF17">
    <property type="entry name" value="ENDO-BETA-1,4-GLUCANASE D"/>
    <property type="match status" value="1"/>
</dbReference>
<sequence length="239" mass="25559">MTLLGIAAAALALAGAASAHAQVFGLRINGRHQGDGRFRYLRSPETNAPVRWSQVGRPELVCNQMRGRPTPPAPAFARAAAGDRVAFRWYHADPDPARDAHAGLDPSHLGVLVTWIAAYTDGPGAGARWTKIHEDGWDAARGGGPRAARSSPAAAGPGRYLVRQEIIALHMADRPGPGRGPEFYPSCAQLEVAGSGTAAPPQRFDINQGYSKNHTGLWWNAYVGKNDEYRMPGPPVWTG</sequence>
<comment type="subcellular location">
    <subcellularLocation>
        <location evidence="2">Secreted</location>
    </subcellularLocation>
</comment>
<accession>A0ABR4DHH8</accession>
<evidence type="ECO:0000256" key="5">
    <source>
        <dbReference type="ARBA" id="ARBA00022729"/>
    </source>
</evidence>
<keyword evidence="7" id="KW-0560">Oxidoreductase</keyword>
<keyword evidence="19" id="KW-1185">Reference proteome</keyword>
<evidence type="ECO:0000256" key="15">
    <source>
        <dbReference type="ARBA" id="ARBA00047174"/>
    </source>
</evidence>
<dbReference type="GeneID" id="98124923"/>
<evidence type="ECO:0000313" key="18">
    <source>
        <dbReference type="EMBL" id="KAL2269009.1"/>
    </source>
</evidence>
<comment type="cofactor">
    <cofactor evidence="1">
        <name>Cu(2+)</name>
        <dbReference type="ChEBI" id="CHEBI:29036"/>
    </cofactor>
</comment>
<keyword evidence="10" id="KW-1015">Disulfide bond</keyword>
<keyword evidence="8" id="KW-0186">Copper</keyword>
<evidence type="ECO:0000256" key="14">
    <source>
        <dbReference type="ARBA" id="ARBA00045077"/>
    </source>
</evidence>
<dbReference type="Proteomes" id="UP001600064">
    <property type="component" value="Unassembled WGS sequence"/>
</dbReference>
<comment type="similarity">
    <text evidence="13">Belongs to the polysaccharide monooxygenase AA9 family.</text>
</comment>
<evidence type="ECO:0000313" key="19">
    <source>
        <dbReference type="Proteomes" id="UP001600064"/>
    </source>
</evidence>
<dbReference type="PANTHER" id="PTHR33353">
    <property type="entry name" value="PUTATIVE (AFU_ORTHOLOGUE AFUA_1G12560)-RELATED"/>
    <property type="match status" value="1"/>
</dbReference>
<evidence type="ECO:0000256" key="11">
    <source>
        <dbReference type="ARBA" id="ARBA00023277"/>
    </source>
</evidence>
<organism evidence="18 19">
    <name type="scientific">Remersonia thermophila</name>
    <dbReference type="NCBI Taxonomy" id="72144"/>
    <lineage>
        <taxon>Eukaryota</taxon>
        <taxon>Fungi</taxon>
        <taxon>Dikarya</taxon>
        <taxon>Ascomycota</taxon>
        <taxon>Pezizomycotina</taxon>
        <taxon>Sordariomycetes</taxon>
        <taxon>Sordariomycetidae</taxon>
        <taxon>Sordariales</taxon>
        <taxon>Sordariales incertae sedis</taxon>
        <taxon>Remersonia</taxon>
    </lineage>
</organism>
<gene>
    <name evidence="18" type="ORF">VTJ83DRAFT_3855</name>
</gene>
<evidence type="ECO:0000256" key="2">
    <source>
        <dbReference type="ARBA" id="ARBA00004613"/>
    </source>
</evidence>
<dbReference type="Pfam" id="PF03443">
    <property type="entry name" value="AA9"/>
    <property type="match status" value="1"/>
</dbReference>
<feature type="domain" description="Auxiliary Activity family 9 catalytic" evidence="17">
    <location>
        <begin position="20"/>
        <end position="225"/>
    </location>
</feature>
<comment type="catalytic activity">
    <reaction evidence="14">
        <text>[(1-&gt;4)-beta-D-glucosyl]n+m + reduced acceptor + O2 = 4-dehydro-beta-D-glucosyl-[(1-&gt;4)-beta-D-glucosyl]n-1 + [(1-&gt;4)-beta-D-glucosyl]m + acceptor + H2O.</text>
        <dbReference type="EC" id="1.14.99.56"/>
    </reaction>
</comment>
<evidence type="ECO:0000256" key="6">
    <source>
        <dbReference type="ARBA" id="ARBA00023001"/>
    </source>
</evidence>
<evidence type="ECO:0000256" key="9">
    <source>
        <dbReference type="ARBA" id="ARBA00023033"/>
    </source>
</evidence>
<keyword evidence="11" id="KW-0119">Carbohydrate metabolism</keyword>